<dbReference type="STRING" id="1764295.A0A5B8MJQ6"/>
<dbReference type="Pfam" id="PF17820">
    <property type="entry name" value="PDZ_6"/>
    <property type="match status" value="1"/>
</dbReference>
<evidence type="ECO:0000256" key="3">
    <source>
        <dbReference type="ARBA" id="ARBA00022801"/>
    </source>
</evidence>
<dbReference type="Proteomes" id="UP000316726">
    <property type="component" value="Chromosome 4"/>
</dbReference>
<evidence type="ECO:0000313" key="8">
    <source>
        <dbReference type="Proteomes" id="UP000316726"/>
    </source>
</evidence>
<dbReference type="InterPro" id="IPR001478">
    <property type="entry name" value="PDZ"/>
</dbReference>
<dbReference type="NCBIfam" id="TIGR00225">
    <property type="entry name" value="prc"/>
    <property type="match status" value="1"/>
</dbReference>
<dbReference type="InterPro" id="IPR036034">
    <property type="entry name" value="PDZ_sf"/>
</dbReference>
<dbReference type="InterPro" id="IPR029045">
    <property type="entry name" value="ClpP/crotonase-like_dom_sf"/>
</dbReference>
<evidence type="ECO:0000256" key="5">
    <source>
        <dbReference type="SAM" id="MobiDB-lite"/>
    </source>
</evidence>
<evidence type="ECO:0000313" key="7">
    <source>
        <dbReference type="EMBL" id="QDZ20706.1"/>
    </source>
</evidence>
<dbReference type="InterPro" id="IPR005151">
    <property type="entry name" value="Tail-specific_protease"/>
</dbReference>
<dbReference type="EMBL" id="CP031037">
    <property type="protein sequence ID" value="QDZ20706.1"/>
    <property type="molecule type" value="Genomic_DNA"/>
</dbReference>
<proteinExistence type="inferred from homology"/>
<evidence type="ECO:0000256" key="2">
    <source>
        <dbReference type="ARBA" id="ARBA00022670"/>
    </source>
</evidence>
<name>A0A5B8MJQ6_9CHLO</name>
<accession>A0A5B8MJQ6</accession>
<keyword evidence="3" id="KW-0378">Hydrolase</keyword>
<dbReference type="PANTHER" id="PTHR32060">
    <property type="entry name" value="TAIL-SPECIFIC PROTEASE"/>
    <property type="match status" value="1"/>
</dbReference>
<evidence type="ECO:0000256" key="4">
    <source>
        <dbReference type="ARBA" id="ARBA00022825"/>
    </source>
</evidence>
<organism evidence="7 8">
    <name type="scientific">Chloropicon primus</name>
    <dbReference type="NCBI Taxonomy" id="1764295"/>
    <lineage>
        <taxon>Eukaryota</taxon>
        <taxon>Viridiplantae</taxon>
        <taxon>Chlorophyta</taxon>
        <taxon>Chloropicophyceae</taxon>
        <taxon>Chloropicales</taxon>
        <taxon>Chloropicaceae</taxon>
        <taxon>Chloropicon</taxon>
    </lineage>
</organism>
<dbReference type="GO" id="GO:0004175">
    <property type="term" value="F:endopeptidase activity"/>
    <property type="evidence" value="ECO:0007669"/>
    <property type="project" value="TreeGrafter"/>
</dbReference>
<dbReference type="Gene3D" id="3.90.226.10">
    <property type="entry name" value="2-enoyl-CoA Hydratase, Chain A, domain 1"/>
    <property type="match status" value="1"/>
</dbReference>
<keyword evidence="2 7" id="KW-0645">Protease</keyword>
<keyword evidence="4" id="KW-0720">Serine protease</keyword>
<evidence type="ECO:0000256" key="1">
    <source>
        <dbReference type="ARBA" id="ARBA00009179"/>
    </source>
</evidence>
<dbReference type="GO" id="GO:0006508">
    <property type="term" value="P:proteolysis"/>
    <property type="evidence" value="ECO:0007669"/>
    <property type="project" value="UniProtKB-KW"/>
</dbReference>
<dbReference type="Gene3D" id="3.30.750.44">
    <property type="match status" value="1"/>
</dbReference>
<dbReference type="GO" id="GO:0008236">
    <property type="term" value="F:serine-type peptidase activity"/>
    <property type="evidence" value="ECO:0007669"/>
    <property type="project" value="UniProtKB-KW"/>
</dbReference>
<dbReference type="Pfam" id="PF03572">
    <property type="entry name" value="Peptidase_S41"/>
    <property type="match status" value="1"/>
</dbReference>
<dbReference type="InterPro" id="IPR004447">
    <property type="entry name" value="Peptidase_S41A"/>
</dbReference>
<keyword evidence="8" id="KW-1185">Reference proteome</keyword>
<evidence type="ECO:0000259" key="6">
    <source>
        <dbReference type="PROSITE" id="PS50106"/>
    </source>
</evidence>
<comment type="similarity">
    <text evidence="1">Belongs to the peptidase S41A family.</text>
</comment>
<dbReference type="Gene3D" id="2.30.42.10">
    <property type="match status" value="1"/>
</dbReference>
<reference evidence="7 8" key="1">
    <citation type="submission" date="2018-07" db="EMBL/GenBank/DDBJ databases">
        <title>The complete nuclear genome of the prasinophyte Chloropicon primus (CCMP1205).</title>
        <authorList>
            <person name="Pombert J.-F."/>
            <person name="Otis C."/>
            <person name="Turmel M."/>
            <person name="Lemieux C."/>
        </authorList>
    </citation>
    <scope>NUCLEOTIDE SEQUENCE [LARGE SCALE GENOMIC DNA]</scope>
    <source>
        <strain evidence="7 8">CCMP1205</strain>
    </source>
</reference>
<dbReference type="PANTHER" id="PTHR32060:SF7">
    <property type="entry name" value="CARBOXYL-TERMINAL-PROCESSING PEPTIDASE 2, CHLOROPLASTIC"/>
    <property type="match status" value="1"/>
</dbReference>
<dbReference type="InterPro" id="IPR041489">
    <property type="entry name" value="PDZ_6"/>
</dbReference>
<dbReference type="AlphaFoldDB" id="A0A5B8MJQ6"/>
<dbReference type="SUPFAM" id="SSF50156">
    <property type="entry name" value="PDZ domain-like"/>
    <property type="match status" value="1"/>
</dbReference>
<dbReference type="CDD" id="cd06782">
    <property type="entry name" value="cpPDZ_CPP-like"/>
    <property type="match status" value="1"/>
</dbReference>
<dbReference type="SMART" id="SM00228">
    <property type="entry name" value="PDZ"/>
    <property type="match status" value="1"/>
</dbReference>
<feature type="region of interest" description="Disordered" evidence="5">
    <location>
        <begin position="18"/>
        <end position="47"/>
    </location>
</feature>
<dbReference type="PROSITE" id="PS50106">
    <property type="entry name" value="PDZ"/>
    <property type="match status" value="1"/>
</dbReference>
<gene>
    <name evidence="7" type="ORF">A3770_04p32240</name>
</gene>
<protein>
    <submittedName>
        <fullName evidence="7">C-terminal processing protease</fullName>
    </submittedName>
</protein>
<dbReference type="OrthoDB" id="43580at2759"/>
<dbReference type="SUPFAM" id="SSF52096">
    <property type="entry name" value="ClpP/crotonase"/>
    <property type="match status" value="1"/>
</dbReference>
<sequence length="466" mass="50203">MRAAPSCRCSGSSRADAIRASASKRRGVPRESFATSASRRDGSRSSRKVSGLFGEWVAWMFARVMPGERDDLARKRLPAVVAAAAGLVAAVPLYANAVTEENLLYLEAWRAVYQAYYDGTYNSQNWFKLKEKTLKEYSMTTRKDTYAAIESNLSLLDDPYTKLLEPSKYAFITGNKKGGSVSGVGLEIAYPKNKSEEGILVVNSQAGSPAERSGIKSNELLLEIDGSPTSGMSLYEAASLLKGEKGTVVRVKVRDQENNVASLDLERDALTRKNVGSNFCALDSPTGYIRLSSFSDETDLEVRKAVQELQSKGIQEYVLDLRNNGGGSFNAGVNVARVFMNEGVIVNIADSKGIKDYYEAKNAAEDSSSRLTVLVNGGTASAAEVLAGALQDNKRAVLVGEKTFGKGLIQTLVKLSDGSGVAVSVAKYQTPNEIDINKKGIMPNVVKDDLPLLSDEPCTIAKAALE</sequence>
<dbReference type="CDD" id="cd07560">
    <property type="entry name" value="Peptidase_S41_CPP"/>
    <property type="match status" value="1"/>
</dbReference>
<dbReference type="SMART" id="SM00245">
    <property type="entry name" value="TSPc"/>
    <property type="match status" value="1"/>
</dbReference>
<feature type="domain" description="PDZ" evidence="6">
    <location>
        <begin position="169"/>
        <end position="256"/>
    </location>
</feature>